<sequence>MKHKLSHEIDNYPESGDAGTIRVTAKIFGQDDNSTFTTLSLAKDFIDDENEECKSKEDLNYFLLEAESPKMLSIMRYWS</sequence>
<evidence type="ECO:0000313" key="1">
    <source>
        <dbReference type="EMBL" id="CAF1926705.1"/>
    </source>
</evidence>
<dbReference type="EMBL" id="HG994369">
    <property type="protein sequence ID" value="CAF1926705.1"/>
    <property type="molecule type" value="Genomic_DNA"/>
</dbReference>
<protein>
    <submittedName>
        <fullName evidence="1">(rape) hypothetical protein</fullName>
    </submittedName>
</protein>
<organism evidence="1">
    <name type="scientific">Brassica napus</name>
    <name type="common">Rape</name>
    <dbReference type="NCBI Taxonomy" id="3708"/>
    <lineage>
        <taxon>Eukaryota</taxon>
        <taxon>Viridiplantae</taxon>
        <taxon>Streptophyta</taxon>
        <taxon>Embryophyta</taxon>
        <taxon>Tracheophyta</taxon>
        <taxon>Spermatophyta</taxon>
        <taxon>Magnoliopsida</taxon>
        <taxon>eudicotyledons</taxon>
        <taxon>Gunneridae</taxon>
        <taxon>Pentapetalae</taxon>
        <taxon>rosids</taxon>
        <taxon>malvids</taxon>
        <taxon>Brassicales</taxon>
        <taxon>Brassicaceae</taxon>
        <taxon>Brassiceae</taxon>
        <taxon>Brassica</taxon>
    </lineage>
</organism>
<proteinExistence type="predicted"/>
<accession>A0A816L1C1</accession>
<dbReference type="AlphaFoldDB" id="A0A816L1C1"/>
<name>A0A816L1C1_BRANA</name>
<dbReference type="Proteomes" id="UP001295469">
    <property type="component" value="Chromosome C05"/>
</dbReference>
<gene>
    <name evidence="1" type="ORF">DARMORV10_C05P17170.1</name>
</gene>
<reference evidence="1" key="1">
    <citation type="submission" date="2021-01" db="EMBL/GenBank/DDBJ databases">
        <authorList>
            <consortium name="Genoscope - CEA"/>
            <person name="William W."/>
        </authorList>
    </citation>
    <scope>NUCLEOTIDE SEQUENCE</scope>
</reference>